<organism evidence="2">
    <name type="scientific">uncultured prokaryote</name>
    <dbReference type="NCBI Taxonomy" id="198431"/>
    <lineage>
        <taxon>unclassified sequences</taxon>
        <taxon>environmental samples</taxon>
    </lineage>
</organism>
<evidence type="ECO:0000313" key="2">
    <source>
        <dbReference type="EMBL" id="CRY98039.1"/>
    </source>
</evidence>
<reference evidence="2" key="1">
    <citation type="submission" date="2015-06" db="EMBL/GenBank/DDBJ databases">
        <authorList>
            <person name="Joergensen T."/>
        </authorList>
    </citation>
    <scope>NUCLEOTIDE SEQUENCE</scope>
    <source>
        <plasmid evidence="2">pRGRH1820</plasmid>
    </source>
</reference>
<reference evidence="2" key="2">
    <citation type="submission" date="2015-07" db="EMBL/GenBank/DDBJ databases">
        <title>Plasmids, circular viruses and viroids from rat gut.</title>
        <authorList>
            <person name="Jorgensen T.J."/>
            <person name="Hansen M.A."/>
            <person name="Xu Z."/>
            <person name="Tabak M.A."/>
            <person name="Sorensen S.J."/>
            <person name="Hansen L.H."/>
        </authorList>
    </citation>
    <scope>NUCLEOTIDE SEQUENCE</scope>
    <source>
        <plasmid evidence="2">pRGRH1820</plasmid>
    </source>
</reference>
<name>A0A0H5Q9H4_9ZZZZ</name>
<dbReference type="AlphaFoldDB" id="A0A0H5Q9H4"/>
<keyword evidence="2" id="KW-0614">Plasmid</keyword>
<dbReference type="CDD" id="cd17242">
    <property type="entry name" value="MobM_relaxase"/>
    <property type="match status" value="1"/>
</dbReference>
<feature type="region of interest" description="Disordered" evidence="1">
    <location>
        <begin position="29"/>
        <end position="51"/>
    </location>
</feature>
<dbReference type="EMBL" id="LN854319">
    <property type="protein sequence ID" value="CRY98039.1"/>
    <property type="molecule type" value="Genomic_DNA"/>
</dbReference>
<dbReference type="Pfam" id="PF01076">
    <property type="entry name" value="Mob_Pre"/>
    <property type="match status" value="1"/>
</dbReference>
<accession>A0A0H5Q9H4</accession>
<proteinExistence type="predicted"/>
<dbReference type="NCBIfam" id="NF041497">
    <property type="entry name" value="MobV"/>
    <property type="match status" value="1"/>
</dbReference>
<dbReference type="GO" id="GO:0003677">
    <property type="term" value="F:DNA binding"/>
    <property type="evidence" value="ECO:0007669"/>
    <property type="project" value="InterPro"/>
</dbReference>
<feature type="compositionally biased region" description="Basic and acidic residues" evidence="1">
    <location>
        <begin position="399"/>
        <end position="413"/>
    </location>
</feature>
<dbReference type="GO" id="GO:0006310">
    <property type="term" value="P:DNA recombination"/>
    <property type="evidence" value="ECO:0007669"/>
    <property type="project" value="InterPro"/>
</dbReference>
<dbReference type="InterPro" id="IPR001668">
    <property type="entry name" value="Mob_Pre"/>
</dbReference>
<evidence type="ECO:0008006" key="3">
    <source>
        <dbReference type="Google" id="ProtNLM"/>
    </source>
</evidence>
<evidence type="ECO:0000256" key="1">
    <source>
        <dbReference type="SAM" id="MobiDB-lite"/>
    </source>
</evidence>
<geneLocation type="plasmid" evidence="2">
    <name>pRGRH1820</name>
</geneLocation>
<dbReference type="Gene3D" id="3.30.930.30">
    <property type="match status" value="1"/>
</dbReference>
<sequence>MFDLSAQAPKPHYAVLRFKKLRTLGKITKASRHNTRTAASGIDHTQPPPDRPGVVWLDGKAGARVAWQERAAAVGLEEPRRDAVLAIEIVMSASPAWFAKATPDELADWTTRSMGYARQVFGAENIIQAVRHDDEKTPHIHVIGIPLERKERARAGRPRKGREGAKRTATVSWGLNAGAIIGTPEQMRQHQTDYAAVVADLGIRRGRPKRETRAQHKPASVFRYEAAQDRAEAAKVLAAARLIEADTSRSMSRIQRIERDARAGADAFTKGLDAVEQGELVAAPALSGFAVRPVERPVLPPQASPEFGGWFSNVRPYVKALVGYARKLAGLAEREEALKQREAEVARQAATLERVAQREAMRESVRATPDAPRPARDDYHAVAAIVARSEFADPPGGRSVRERPQGRDRADER</sequence>
<protein>
    <recommendedName>
        <fullName evidence="3">Plasmid recombination enzyme</fullName>
    </recommendedName>
</protein>
<feature type="region of interest" description="Disordered" evidence="1">
    <location>
        <begin position="358"/>
        <end position="413"/>
    </location>
</feature>